<comment type="caution">
    <text evidence="1">The sequence shown here is derived from an EMBL/GenBank/DDBJ whole genome shotgun (WGS) entry which is preliminary data.</text>
</comment>
<dbReference type="Proteomes" id="UP001396334">
    <property type="component" value="Unassembled WGS sequence"/>
</dbReference>
<sequence length="85" mass="9229">MDCSSIRSQPTRPHLARYLSRLLVRLRFPSNPGPHPAQLVFGATDVALGTVIQNSRRLVLLALQAVVAKPVLGQPNASLPRGPIR</sequence>
<organism evidence="1 2">
    <name type="scientific">Hibiscus sabdariffa</name>
    <name type="common">roselle</name>
    <dbReference type="NCBI Taxonomy" id="183260"/>
    <lineage>
        <taxon>Eukaryota</taxon>
        <taxon>Viridiplantae</taxon>
        <taxon>Streptophyta</taxon>
        <taxon>Embryophyta</taxon>
        <taxon>Tracheophyta</taxon>
        <taxon>Spermatophyta</taxon>
        <taxon>Magnoliopsida</taxon>
        <taxon>eudicotyledons</taxon>
        <taxon>Gunneridae</taxon>
        <taxon>Pentapetalae</taxon>
        <taxon>rosids</taxon>
        <taxon>malvids</taxon>
        <taxon>Malvales</taxon>
        <taxon>Malvaceae</taxon>
        <taxon>Malvoideae</taxon>
        <taxon>Hibiscus</taxon>
    </lineage>
</organism>
<evidence type="ECO:0000313" key="1">
    <source>
        <dbReference type="EMBL" id="KAK8990953.1"/>
    </source>
</evidence>
<protein>
    <submittedName>
        <fullName evidence="1">Uncharacterized protein</fullName>
    </submittedName>
</protein>
<reference evidence="1 2" key="1">
    <citation type="journal article" date="2024" name="G3 (Bethesda)">
        <title>Genome assembly of Hibiscus sabdariffa L. provides insights into metabolisms of medicinal natural products.</title>
        <authorList>
            <person name="Kim T."/>
        </authorList>
    </citation>
    <scope>NUCLEOTIDE SEQUENCE [LARGE SCALE GENOMIC DNA]</scope>
    <source>
        <strain evidence="1">TK-2024</strain>
        <tissue evidence="1">Old leaves</tissue>
    </source>
</reference>
<gene>
    <name evidence="1" type="ORF">V6N11_061981</name>
</gene>
<accession>A0ABR2PR71</accession>
<evidence type="ECO:0000313" key="2">
    <source>
        <dbReference type="Proteomes" id="UP001396334"/>
    </source>
</evidence>
<dbReference type="EMBL" id="JBBPBN010000052">
    <property type="protein sequence ID" value="KAK8990953.1"/>
    <property type="molecule type" value="Genomic_DNA"/>
</dbReference>
<name>A0ABR2PR71_9ROSI</name>
<proteinExistence type="predicted"/>
<keyword evidence="2" id="KW-1185">Reference proteome</keyword>